<accession>M7AWI0</accession>
<dbReference type="AlphaFoldDB" id="M7AWI0"/>
<name>M7AWI0_CHEMY</name>
<evidence type="ECO:0000313" key="2">
    <source>
        <dbReference type="Proteomes" id="UP000031443"/>
    </source>
</evidence>
<dbReference type="EMBL" id="KB559013">
    <property type="protein sequence ID" value="EMP29109.1"/>
    <property type="molecule type" value="Genomic_DNA"/>
</dbReference>
<sequence length="119" mass="13204">MAALPSELGAWLSAAVLQLPRSEGSAESALLLLLRGKKVAPYHSLCKERPVLLGKGEEPKEEWWQEGPLSSADSSSVGVMQLLTHQYATAYTPVFNQHHKSFEKVFVHSESYPVMKRKV</sequence>
<reference evidence="2" key="1">
    <citation type="journal article" date="2013" name="Nat. Genet.">
        <title>The draft genomes of soft-shell turtle and green sea turtle yield insights into the development and evolution of the turtle-specific body plan.</title>
        <authorList>
            <person name="Wang Z."/>
            <person name="Pascual-Anaya J."/>
            <person name="Zadissa A."/>
            <person name="Li W."/>
            <person name="Niimura Y."/>
            <person name="Huang Z."/>
            <person name="Li C."/>
            <person name="White S."/>
            <person name="Xiong Z."/>
            <person name="Fang D."/>
            <person name="Wang B."/>
            <person name="Ming Y."/>
            <person name="Chen Y."/>
            <person name="Zheng Y."/>
            <person name="Kuraku S."/>
            <person name="Pignatelli M."/>
            <person name="Herrero J."/>
            <person name="Beal K."/>
            <person name="Nozawa M."/>
            <person name="Li Q."/>
            <person name="Wang J."/>
            <person name="Zhang H."/>
            <person name="Yu L."/>
            <person name="Shigenobu S."/>
            <person name="Wang J."/>
            <person name="Liu J."/>
            <person name="Flicek P."/>
            <person name="Searle S."/>
            <person name="Wang J."/>
            <person name="Kuratani S."/>
            <person name="Yin Y."/>
            <person name="Aken B."/>
            <person name="Zhang G."/>
            <person name="Irie N."/>
        </authorList>
    </citation>
    <scope>NUCLEOTIDE SEQUENCE [LARGE SCALE GENOMIC DNA]</scope>
</reference>
<organism evidence="1 2">
    <name type="scientific">Chelonia mydas</name>
    <name type="common">Green sea-turtle</name>
    <name type="synonym">Chelonia agassizi</name>
    <dbReference type="NCBI Taxonomy" id="8469"/>
    <lineage>
        <taxon>Eukaryota</taxon>
        <taxon>Metazoa</taxon>
        <taxon>Chordata</taxon>
        <taxon>Craniata</taxon>
        <taxon>Vertebrata</taxon>
        <taxon>Euteleostomi</taxon>
        <taxon>Archelosauria</taxon>
        <taxon>Testudinata</taxon>
        <taxon>Testudines</taxon>
        <taxon>Cryptodira</taxon>
        <taxon>Durocryptodira</taxon>
        <taxon>Americhelydia</taxon>
        <taxon>Chelonioidea</taxon>
        <taxon>Cheloniidae</taxon>
        <taxon>Chelonia</taxon>
    </lineage>
</organism>
<proteinExistence type="predicted"/>
<gene>
    <name evidence="1" type="ORF">UY3_13783</name>
</gene>
<keyword evidence="2" id="KW-1185">Reference proteome</keyword>
<protein>
    <submittedName>
        <fullName evidence="1">Uncharacterized protein</fullName>
    </submittedName>
</protein>
<dbReference type="Proteomes" id="UP000031443">
    <property type="component" value="Unassembled WGS sequence"/>
</dbReference>
<evidence type="ECO:0000313" key="1">
    <source>
        <dbReference type="EMBL" id="EMP29109.1"/>
    </source>
</evidence>